<organism evidence="2 3">
    <name type="scientific">Sphingomonas xinjiangensis</name>
    <dbReference type="NCBI Taxonomy" id="643568"/>
    <lineage>
        <taxon>Bacteria</taxon>
        <taxon>Pseudomonadati</taxon>
        <taxon>Pseudomonadota</taxon>
        <taxon>Alphaproteobacteria</taxon>
        <taxon>Sphingomonadales</taxon>
        <taxon>Sphingomonadaceae</taxon>
        <taxon>Sphingomonas</taxon>
    </lineage>
</organism>
<evidence type="ECO:0000256" key="1">
    <source>
        <dbReference type="SAM" id="MobiDB-lite"/>
    </source>
</evidence>
<accession>A0A840YB52</accession>
<proteinExistence type="predicted"/>
<name>A0A840YB52_9SPHN</name>
<dbReference type="AlphaFoldDB" id="A0A840YB52"/>
<dbReference type="InterPro" id="IPR036188">
    <property type="entry name" value="FAD/NAD-bd_sf"/>
</dbReference>
<protein>
    <submittedName>
        <fullName evidence="2">Cation diffusion facilitator CzcD-associated flavoprotein CzcO</fullName>
    </submittedName>
</protein>
<keyword evidence="3" id="KW-1185">Reference proteome</keyword>
<dbReference type="Proteomes" id="UP000527143">
    <property type="component" value="Unassembled WGS sequence"/>
</dbReference>
<sequence length="78" mass="7955">MTHVGVAIIGGGAAGIATPRTLIDAAKNMLLPEAKDRLGVVPIPYGRTACRSTWAPAGSTPPSRAPGSPSPRRKAMAH</sequence>
<feature type="compositionally biased region" description="Low complexity" evidence="1">
    <location>
        <begin position="55"/>
        <end position="67"/>
    </location>
</feature>
<evidence type="ECO:0000313" key="3">
    <source>
        <dbReference type="Proteomes" id="UP000527143"/>
    </source>
</evidence>
<evidence type="ECO:0000313" key="2">
    <source>
        <dbReference type="EMBL" id="MBB5709515.1"/>
    </source>
</evidence>
<dbReference type="Gene3D" id="3.50.50.60">
    <property type="entry name" value="FAD/NAD(P)-binding domain"/>
    <property type="match status" value="1"/>
</dbReference>
<reference evidence="2 3" key="1">
    <citation type="submission" date="2020-08" db="EMBL/GenBank/DDBJ databases">
        <title>Genomic Encyclopedia of Type Strains, Phase IV (KMG-IV): sequencing the most valuable type-strain genomes for metagenomic binning, comparative biology and taxonomic classification.</title>
        <authorList>
            <person name="Goeker M."/>
        </authorList>
    </citation>
    <scope>NUCLEOTIDE SEQUENCE [LARGE SCALE GENOMIC DNA]</scope>
    <source>
        <strain evidence="2 3">DSM 26736</strain>
    </source>
</reference>
<dbReference type="SUPFAM" id="SSF51905">
    <property type="entry name" value="FAD/NAD(P)-binding domain"/>
    <property type="match status" value="1"/>
</dbReference>
<dbReference type="EMBL" id="JACIJF010000002">
    <property type="protein sequence ID" value="MBB5709515.1"/>
    <property type="molecule type" value="Genomic_DNA"/>
</dbReference>
<comment type="caution">
    <text evidence="2">The sequence shown here is derived from an EMBL/GenBank/DDBJ whole genome shotgun (WGS) entry which is preliminary data.</text>
</comment>
<gene>
    <name evidence="2" type="ORF">FHT02_000737</name>
</gene>
<feature type="region of interest" description="Disordered" evidence="1">
    <location>
        <begin position="52"/>
        <end position="78"/>
    </location>
</feature>